<evidence type="ECO:0000313" key="2">
    <source>
        <dbReference type="Proteomes" id="UP000774326"/>
    </source>
</evidence>
<gene>
    <name evidence="1" type="ORF">WICPIJ_001113</name>
</gene>
<name>A0A9P8QCD1_WICPI</name>
<organism evidence="1 2">
    <name type="scientific">Wickerhamomyces pijperi</name>
    <name type="common">Yeast</name>
    <name type="synonym">Pichia pijperi</name>
    <dbReference type="NCBI Taxonomy" id="599730"/>
    <lineage>
        <taxon>Eukaryota</taxon>
        <taxon>Fungi</taxon>
        <taxon>Dikarya</taxon>
        <taxon>Ascomycota</taxon>
        <taxon>Saccharomycotina</taxon>
        <taxon>Saccharomycetes</taxon>
        <taxon>Phaffomycetales</taxon>
        <taxon>Wickerhamomycetaceae</taxon>
        <taxon>Wickerhamomyces</taxon>
    </lineage>
</organism>
<reference evidence="1" key="1">
    <citation type="journal article" date="2021" name="Open Biol.">
        <title>Shared evolutionary footprints suggest mitochondrial oxidative damage underlies multiple complex I losses in fungi.</title>
        <authorList>
            <person name="Schikora-Tamarit M.A."/>
            <person name="Marcet-Houben M."/>
            <person name="Nosek J."/>
            <person name="Gabaldon T."/>
        </authorList>
    </citation>
    <scope>NUCLEOTIDE SEQUENCE</scope>
    <source>
        <strain evidence="1">CBS2887</strain>
    </source>
</reference>
<dbReference type="AlphaFoldDB" id="A0A9P8QCD1"/>
<protein>
    <submittedName>
        <fullName evidence="1">Uncharacterized protein</fullName>
    </submittedName>
</protein>
<proteinExistence type="predicted"/>
<sequence length="198" mass="21468">MFQGVQCDFDDLVIGNFQEVTQWLDATLLDQIADDLWLVQPTRRGVGDGPTSFLLGLVAVLIKDILVELNRARTGSIALQERTKSLYSEESPATLPKAQIACSLTSADGEYNNWTNFGMAPASTTNAVWSEEPEAMLVKAQAASSCNNSGASDMNWTKFGTIPDWITRSIGGLRSFESNCLNLIVASNCSSKSLDCTC</sequence>
<reference evidence="1" key="2">
    <citation type="submission" date="2021-01" db="EMBL/GenBank/DDBJ databases">
        <authorList>
            <person name="Schikora-Tamarit M.A."/>
        </authorList>
    </citation>
    <scope>NUCLEOTIDE SEQUENCE</scope>
    <source>
        <strain evidence="1">CBS2887</strain>
    </source>
</reference>
<accession>A0A9P8QCD1</accession>
<keyword evidence="2" id="KW-1185">Reference proteome</keyword>
<evidence type="ECO:0000313" key="1">
    <source>
        <dbReference type="EMBL" id="KAH3687896.1"/>
    </source>
</evidence>
<dbReference type="Proteomes" id="UP000774326">
    <property type="component" value="Unassembled WGS sequence"/>
</dbReference>
<dbReference type="EMBL" id="JAEUBG010000596">
    <property type="protein sequence ID" value="KAH3687896.1"/>
    <property type="molecule type" value="Genomic_DNA"/>
</dbReference>
<comment type="caution">
    <text evidence="1">The sequence shown here is derived from an EMBL/GenBank/DDBJ whole genome shotgun (WGS) entry which is preliminary data.</text>
</comment>